<feature type="chain" id="PRO_5020404759" description="VWFA domain-containing protein" evidence="1">
    <location>
        <begin position="20"/>
        <end position="481"/>
    </location>
</feature>
<feature type="signal peptide" evidence="1">
    <location>
        <begin position="1"/>
        <end position="19"/>
    </location>
</feature>
<protein>
    <recommendedName>
        <fullName evidence="4">VWFA domain-containing protein</fullName>
    </recommendedName>
</protein>
<keyword evidence="3" id="KW-1185">Reference proteome</keyword>
<dbReference type="Proteomes" id="UP000292564">
    <property type="component" value="Unassembled WGS sequence"/>
</dbReference>
<sequence length="481" mass="47878">MAAGAAVATVLAPATPALAADGVTPATYTASLKPGEHTTVTKTVTTPQILPKPDVYFLADTTGSMDPALTDVQFNAGAILGLVNGGAADARFGAGQYRDFPSSSFGYKNDVAIPAADDNGAAANGAINAWSAAEGGDAPEANLYALHKLVTQAGFRADSSKIVVWFGDAPGHDPVCSAISGEPAGDPDVTEASVTAELQAAGIRVIAVSSTTGTPDGLDGDPGLSTEYGVCGAPGGTPGQASRIASATGGLVFTDVNPGDVSTAILSGLSNLPATVKPVATCDAGLTATFDAVEKTVPSGNSVTFTETLTVDSGVTSDADLKCEVDFQVNGVSAGPAFVEKNTIKPIINKAPVCTAVKADKGALWPPNHKFVTVSLGGATDPDGDSTALTITGVTQDEALNGTGDGDTGPDAAWVNAAVKDKVQLRAERAGTGDGRVYRIAYSVSDGKGGTCTGTATVGVPHDQGHGPAVDTASVVVNSFG</sequence>
<name>A0A4Q7ZEF8_9ACTN</name>
<dbReference type="AlphaFoldDB" id="A0A4Q7ZEF8"/>
<proteinExistence type="predicted"/>
<gene>
    <name evidence="2" type="ORF">EV385_0382</name>
</gene>
<organism evidence="2 3">
    <name type="scientific">Krasilnikovia cinnamomea</name>
    <dbReference type="NCBI Taxonomy" id="349313"/>
    <lineage>
        <taxon>Bacteria</taxon>
        <taxon>Bacillati</taxon>
        <taxon>Actinomycetota</taxon>
        <taxon>Actinomycetes</taxon>
        <taxon>Micromonosporales</taxon>
        <taxon>Micromonosporaceae</taxon>
        <taxon>Krasilnikovia</taxon>
    </lineage>
</organism>
<reference evidence="2 3" key="1">
    <citation type="submission" date="2019-02" db="EMBL/GenBank/DDBJ databases">
        <title>Sequencing the genomes of 1000 actinobacteria strains.</title>
        <authorList>
            <person name="Klenk H.-P."/>
        </authorList>
    </citation>
    <scope>NUCLEOTIDE SEQUENCE [LARGE SCALE GENOMIC DNA]</scope>
    <source>
        <strain evidence="2 3">DSM 45162</strain>
    </source>
</reference>
<dbReference type="OrthoDB" id="9808778at2"/>
<accession>A0A4Q7ZEF8</accession>
<dbReference type="RefSeq" id="WP_130507874.1">
    <property type="nucleotide sequence ID" value="NZ_SHKY01000001.1"/>
</dbReference>
<evidence type="ECO:0000256" key="1">
    <source>
        <dbReference type="SAM" id="SignalP"/>
    </source>
</evidence>
<evidence type="ECO:0000313" key="3">
    <source>
        <dbReference type="Proteomes" id="UP000292564"/>
    </source>
</evidence>
<dbReference type="SUPFAM" id="SSF53300">
    <property type="entry name" value="vWA-like"/>
    <property type="match status" value="1"/>
</dbReference>
<keyword evidence="1" id="KW-0732">Signal</keyword>
<evidence type="ECO:0008006" key="4">
    <source>
        <dbReference type="Google" id="ProtNLM"/>
    </source>
</evidence>
<dbReference type="InterPro" id="IPR036465">
    <property type="entry name" value="vWFA_dom_sf"/>
</dbReference>
<comment type="caution">
    <text evidence="2">The sequence shown here is derived from an EMBL/GenBank/DDBJ whole genome shotgun (WGS) entry which is preliminary data.</text>
</comment>
<evidence type="ECO:0000313" key="2">
    <source>
        <dbReference type="EMBL" id="RZU48664.1"/>
    </source>
</evidence>
<dbReference type="Gene3D" id="3.40.50.410">
    <property type="entry name" value="von Willebrand factor, type A domain"/>
    <property type="match status" value="1"/>
</dbReference>
<dbReference type="EMBL" id="SHKY01000001">
    <property type="protein sequence ID" value="RZU48664.1"/>
    <property type="molecule type" value="Genomic_DNA"/>
</dbReference>